<proteinExistence type="predicted"/>
<accession>A0A0F9EPE4</accession>
<organism evidence="1">
    <name type="scientific">marine sediment metagenome</name>
    <dbReference type="NCBI Taxonomy" id="412755"/>
    <lineage>
        <taxon>unclassified sequences</taxon>
        <taxon>metagenomes</taxon>
        <taxon>ecological metagenomes</taxon>
    </lineage>
</organism>
<protein>
    <submittedName>
        <fullName evidence="1">Uncharacterized protein</fullName>
    </submittedName>
</protein>
<name>A0A0F9EPE4_9ZZZZ</name>
<dbReference type="EMBL" id="LAZR01033917">
    <property type="protein sequence ID" value="KKL46760.1"/>
    <property type="molecule type" value="Genomic_DNA"/>
</dbReference>
<sequence length="54" mass="6298">MSRFFKVRLVDEDFEVEGLDPDATDEEQAEGILAVIKVTDLDFEEVFMEEEDKK</sequence>
<gene>
    <name evidence="1" type="ORF">LCGC14_2342350</name>
</gene>
<reference evidence="1" key="1">
    <citation type="journal article" date="2015" name="Nature">
        <title>Complex archaea that bridge the gap between prokaryotes and eukaryotes.</title>
        <authorList>
            <person name="Spang A."/>
            <person name="Saw J.H."/>
            <person name="Jorgensen S.L."/>
            <person name="Zaremba-Niedzwiedzka K."/>
            <person name="Martijn J."/>
            <person name="Lind A.E."/>
            <person name="van Eijk R."/>
            <person name="Schleper C."/>
            <person name="Guy L."/>
            <person name="Ettema T.J."/>
        </authorList>
    </citation>
    <scope>NUCLEOTIDE SEQUENCE</scope>
</reference>
<comment type="caution">
    <text evidence="1">The sequence shown here is derived from an EMBL/GenBank/DDBJ whole genome shotgun (WGS) entry which is preliminary data.</text>
</comment>
<dbReference type="AlphaFoldDB" id="A0A0F9EPE4"/>
<evidence type="ECO:0000313" key="1">
    <source>
        <dbReference type="EMBL" id="KKL46760.1"/>
    </source>
</evidence>